<dbReference type="RefSeq" id="WP_130512808.1">
    <property type="nucleotide sequence ID" value="NZ_SHKY01000001.1"/>
</dbReference>
<dbReference type="CDD" id="cd01948">
    <property type="entry name" value="EAL"/>
    <property type="match status" value="1"/>
</dbReference>
<dbReference type="InterPro" id="IPR035919">
    <property type="entry name" value="EAL_sf"/>
</dbReference>
<dbReference type="CDD" id="cd01949">
    <property type="entry name" value="GGDEF"/>
    <property type="match status" value="1"/>
</dbReference>
<dbReference type="Gene3D" id="3.30.70.270">
    <property type="match status" value="1"/>
</dbReference>
<dbReference type="InterPro" id="IPR029787">
    <property type="entry name" value="Nucleotide_cyclase"/>
</dbReference>
<dbReference type="SUPFAM" id="SSF141868">
    <property type="entry name" value="EAL domain-like"/>
    <property type="match status" value="1"/>
</dbReference>
<keyword evidence="1" id="KW-1133">Transmembrane helix</keyword>
<dbReference type="NCBIfam" id="TIGR00254">
    <property type="entry name" value="GGDEF"/>
    <property type="match status" value="1"/>
</dbReference>
<organism evidence="4 5">
    <name type="scientific">Krasilnikovia cinnamomea</name>
    <dbReference type="NCBI Taxonomy" id="349313"/>
    <lineage>
        <taxon>Bacteria</taxon>
        <taxon>Bacillati</taxon>
        <taxon>Actinomycetota</taxon>
        <taxon>Actinomycetes</taxon>
        <taxon>Micromonosporales</taxon>
        <taxon>Micromonosporaceae</taxon>
        <taxon>Krasilnikovia</taxon>
    </lineage>
</organism>
<dbReference type="Gene3D" id="3.20.20.450">
    <property type="entry name" value="EAL domain"/>
    <property type="match status" value="1"/>
</dbReference>
<evidence type="ECO:0000256" key="1">
    <source>
        <dbReference type="SAM" id="Phobius"/>
    </source>
</evidence>
<comment type="caution">
    <text evidence="4">The sequence shown here is derived from an EMBL/GenBank/DDBJ whole genome shotgun (WGS) entry which is preliminary data.</text>
</comment>
<proteinExistence type="predicted"/>
<dbReference type="SMART" id="SM00267">
    <property type="entry name" value="GGDEF"/>
    <property type="match status" value="1"/>
</dbReference>
<sequence>MISALRHGWRHNRWANVLAAVLVVLALVTYVNIIQHRRGIAENQTSARLQSLVLLLNEESSLQWKTLADPSIRARVARDTGAIRGRESQVLTRLAATMPAATSRELVGLISDYHAVLDEQQDLLIVDNTNEAIKVERSKTGPQLRALSDRIGELAETAAAEAGKASATANYVLVVAMILTAAMIGALLRRFDRAHRAAAASAAELLRQERAALQLANENAATIRHQAEHDALTGLPNRKLFIERMQQALRAGEPAVMFVDLDDFKRINDSLGHAAGDALLVEVAARLRGSVRDNDTAARLGGDEFAILIENGGADTAISVAQRIIEALAEPVDTGGTQVLTRGSVGIAVAGPDRDGTDLLRQADVAMYAAKNRGKGRFVVFDQSMQDRVRSRVGLEVDLRRALETDEIHLAYQPIVCLNSGAIVGAEALVRWTHPSQGMLSPAAFLPVAEASGLILPLGRRVLELACAQATRWLADRPGNDFVISVNLSVHQLQHRGMVEEICAVVDGAGLPPAALMLEITESAMVHDGELVATQVERLRALGFGVALDDFGTGYSSITHLQRFRVDQLKIDRSFVAADDGVCEAVLRLAELLGLETVAEGIETAEQARRVRDFGCKYGQGYWFAKPVAPEAFQELLSAPARVLAA</sequence>
<evidence type="ECO:0000259" key="2">
    <source>
        <dbReference type="PROSITE" id="PS50883"/>
    </source>
</evidence>
<feature type="domain" description="EAL" evidence="2">
    <location>
        <begin position="392"/>
        <end position="641"/>
    </location>
</feature>
<dbReference type="InterPro" id="IPR043128">
    <property type="entry name" value="Rev_trsase/Diguanyl_cyclase"/>
</dbReference>
<dbReference type="OrthoDB" id="5240682at2"/>
<evidence type="ECO:0000313" key="4">
    <source>
        <dbReference type="EMBL" id="RZU54459.1"/>
    </source>
</evidence>
<dbReference type="AlphaFoldDB" id="A0A4Q7ZV27"/>
<feature type="transmembrane region" description="Helical" evidence="1">
    <location>
        <begin position="171"/>
        <end position="188"/>
    </location>
</feature>
<dbReference type="InterPro" id="IPR052155">
    <property type="entry name" value="Biofilm_reg_signaling"/>
</dbReference>
<dbReference type="PANTHER" id="PTHR44757">
    <property type="entry name" value="DIGUANYLATE CYCLASE DGCP"/>
    <property type="match status" value="1"/>
</dbReference>
<dbReference type="InterPro" id="IPR001633">
    <property type="entry name" value="EAL_dom"/>
</dbReference>
<dbReference type="PROSITE" id="PS50883">
    <property type="entry name" value="EAL"/>
    <property type="match status" value="1"/>
</dbReference>
<protein>
    <submittedName>
        <fullName evidence="4">Diguanylate cyclase (GGDEF)-like protein</fullName>
    </submittedName>
</protein>
<dbReference type="PANTHER" id="PTHR44757:SF2">
    <property type="entry name" value="BIOFILM ARCHITECTURE MAINTENANCE PROTEIN MBAA"/>
    <property type="match status" value="1"/>
</dbReference>
<keyword evidence="1" id="KW-0472">Membrane</keyword>
<dbReference type="EMBL" id="SHKY01000001">
    <property type="protein sequence ID" value="RZU54459.1"/>
    <property type="molecule type" value="Genomic_DNA"/>
</dbReference>
<dbReference type="SUPFAM" id="SSF55073">
    <property type="entry name" value="Nucleotide cyclase"/>
    <property type="match status" value="1"/>
</dbReference>
<keyword evidence="5" id="KW-1185">Reference proteome</keyword>
<dbReference type="Proteomes" id="UP000292564">
    <property type="component" value="Unassembled WGS sequence"/>
</dbReference>
<accession>A0A4Q7ZV27</accession>
<feature type="transmembrane region" description="Helical" evidence="1">
    <location>
        <begin position="14"/>
        <end position="34"/>
    </location>
</feature>
<evidence type="ECO:0000259" key="3">
    <source>
        <dbReference type="PROSITE" id="PS50887"/>
    </source>
</evidence>
<dbReference type="SMART" id="SM00052">
    <property type="entry name" value="EAL"/>
    <property type="match status" value="1"/>
</dbReference>
<evidence type="ECO:0000313" key="5">
    <source>
        <dbReference type="Proteomes" id="UP000292564"/>
    </source>
</evidence>
<keyword evidence="1" id="KW-0812">Transmembrane</keyword>
<dbReference type="Pfam" id="PF00563">
    <property type="entry name" value="EAL"/>
    <property type="match status" value="1"/>
</dbReference>
<dbReference type="Pfam" id="PF00990">
    <property type="entry name" value="GGDEF"/>
    <property type="match status" value="1"/>
</dbReference>
<name>A0A4Q7ZV27_9ACTN</name>
<reference evidence="4 5" key="1">
    <citation type="submission" date="2019-02" db="EMBL/GenBank/DDBJ databases">
        <title>Sequencing the genomes of 1000 actinobacteria strains.</title>
        <authorList>
            <person name="Klenk H.-P."/>
        </authorList>
    </citation>
    <scope>NUCLEOTIDE SEQUENCE [LARGE SCALE GENOMIC DNA]</scope>
    <source>
        <strain evidence="4 5">DSM 45162</strain>
    </source>
</reference>
<dbReference type="PROSITE" id="PS50887">
    <property type="entry name" value="GGDEF"/>
    <property type="match status" value="1"/>
</dbReference>
<feature type="domain" description="GGDEF" evidence="3">
    <location>
        <begin position="252"/>
        <end position="383"/>
    </location>
</feature>
<dbReference type="InterPro" id="IPR000160">
    <property type="entry name" value="GGDEF_dom"/>
</dbReference>
<gene>
    <name evidence="4" type="ORF">EV385_6410</name>
</gene>